<keyword evidence="2" id="KW-0418">Kinase</keyword>
<dbReference type="GO" id="GO:0004672">
    <property type="term" value="F:protein kinase activity"/>
    <property type="evidence" value="ECO:0007669"/>
    <property type="project" value="InterPro"/>
</dbReference>
<dbReference type="AlphaFoldDB" id="A0A0V0YIG6"/>
<dbReference type="SUPFAM" id="SSF56112">
    <property type="entry name" value="Protein kinase-like (PK-like)"/>
    <property type="match status" value="1"/>
</dbReference>
<dbReference type="InterPro" id="IPR011009">
    <property type="entry name" value="Kinase-like_dom_sf"/>
</dbReference>
<feature type="domain" description="Protein kinase" evidence="1">
    <location>
        <begin position="1"/>
        <end position="87"/>
    </location>
</feature>
<reference evidence="2 3" key="1">
    <citation type="submission" date="2015-01" db="EMBL/GenBank/DDBJ databases">
        <title>Evolution of Trichinella species and genotypes.</title>
        <authorList>
            <person name="Korhonen P.K."/>
            <person name="Edoardo P."/>
            <person name="Giuseppe L.R."/>
            <person name="Gasser R.B."/>
        </authorList>
    </citation>
    <scope>NUCLEOTIDE SEQUENCE [LARGE SCALE GENOMIC DNA]</scope>
    <source>
        <strain evidence="2">ISS141</strain>
    </source>
</reference>
<dbReference type="InterPro" id="IPR001245">
    <property type="entry name" value="Ser-Thr/Tyr_kinase_cat_dom"/>
</dbReference>
<keyword evidence="2" id="KW-0808">Transferase</keyword>
<protein>
    <submittedName>
        <fullName evidence="2">Non-receptor tyrosine-protein kinase TNK1</fullName>
    </submittedName>
</protein>
<dbReference type="Pfam" id="PF07714">
    <property type="entry name" value="PK_Tyr_Ser-Thr"/>
    <property type="match status" value="1"/>
</dbReference>
<sequence>MDIGYFGFVHQGLQKLPNGDERKVAIKFLKNKTDKTLNADNESFSNECRLLRRLNHENLIRFQGLAVGAFDMKLIVELCDSMWFFKR</sequence>
<evidence type="ECO:0000313" key="3">
    <source>
        <dbReference type="Proteomes" id="UP000054815"/>
    </source>
</evidence>
<accession>A0A0V0YIG6</accession>
<evidence type="ECO:0000259" key="1">
    <source>
        <dbReference type="PROSITE" id="PS50011"/>
    </source>
</evidence>
<gene>
    <name evidence="2" type="primary">Tnk1</name>
    <name evidence="2" type="ORF">T4E_11470</name>
</gene>
<dbReference type="Gene3D" id="3.30.200.20">
    <property type="entry name" value="Phosphorylase Kinase, domain 1"/>
    <property type="match status" value="1"/>
</dbReference>
<name>A0A0V0YIG6_TRIPS</name>
<comment type="caution">
    <text evidence="2">The sequence shown here is derived from an EMBL/GenBank/DDBJ whole genome shotgun (WGS) entry which is preliminary data.</text>
</comment>
<dbReference type="Proteomes" id="UP000054815">
    <property type="component" value="Unassembled WGS sequence"/>
</dbReference>
<dbReference type="EMBL" id="JYDU01000010">
    <property type="protein sequence ID" value="KRY00148.1"/>
    <property type="molecule type" value="Genomic_DNA"/>
</dbReference>
<dbReference type="GO" id="GO:0005524">
    <property type="term" value="F:ATP binding"/>
    <property type="evidence" value="ECO:0007669"/>
    <property type="project" value="InterPro"/>
</dbReference>
<dbReference type="InterPro" id="IPR000719">
    <property type="entry name" value="Prot_kinase_dom"/>
</dbReference>
<keyword evidence="2" id="KW-0675">Receptor</keyword>
<dbReference type="PROSITE" id="PS50011">
    <property type="entry name" value="PROTEIN_KINASE_DOM"/>
    <property type="match status" value="1"/>
</dbReference>
<evidence type="ECO:0000313" key="2">
    <source>
        <dbReference type="EMBL" id="KRY00148.1"/>
    </source>
</evidence>
<organism evidence="2 3">
    <name type="scientific">Trichinella pseudospiralis</name>
    <name type="common">Parasitic roundworm</name>
    <dbReference type="NCBI Taxonomy" id="6337"/>
    <lineage>
        <taxon>Eukaryota</taxon>
        <taxon>Metazoa</taxon>
        <taxon>Ecdysozoa</taxon>
        <taxon>Nematoda</taxon>
        <taxon>Enoplea</taxon>
        <taxon>Dorylaimia</taxon>
        <taxon>Trichinellida</taxon>
        <taxon>Trichinellidae</taxon>
        <taxon>Trichinella</taxon>
    </lineage>
</organism>
<proteinExistence type="predicted"/>